<dbReference type="AlphaFoldDB" id="A0A6A3NVW9"/>
<dbReference type="Proteomes" id="UP000429607">
    <property type="component" value="Unassembled WGS sequence"/>
</dbReference>
<dbReference type="PANTHER" id="PTHR47163">
    <property type="entry name" value="DDE_TNP_IS1595 DOMAIN-CONTAINING PROTEIN"/>
    <property type="match status" value="1"/>
</dbReference>
<evidence type="ECO:0000313" key="2">
    <source>
        <dbReference type="EMBL" id="KAE9052060.1"/>
    </source>
</evidence>
<dbReference type="EMBL" id="QXFU01000028">
    <property type="protein sequence ID" value="KAE9047421.1"/>
    <property type="molecule type" value="Genomic_DNA"/>
</dbReference>
<protein>
    <recommendedName>
        <fullName evidence="5">ISXO2-like transposase domain-containing protein</fullName>
    </recommendedName>
</protein>
<organism evidence="1 4">
    <name type="scientific">Phytophthora rubi</name>
    <dbReference type="NCBI Taxonomy" id="129364"/>
    <lineage>
        <taxon>Eukaryota</taxon>
        <taxon>Sar</taxon>
        <taxon>Stramenopiles</taxon>
        <taxon>Oomycota</taxon>
        <taxon>Peronosporomycetes</taxon>
        <taxon>Peronosporales</taxon>
        <taxon>Peronosporaceae</taxon>
        <taxon>Phytophthora</taxon>
    </lineage>
</organism>
<proteinExistence type="predicted"/>
<gene>
    <name evidence="2" type="ORF">PR001_g879</name>
    <name evidence="1" type="ORF">PR002_g1054</name>
</gene>
<evidence type="ECO:0008006" key="5">
    <source>
        <dbReference type="Google" id="ProtNLM"/>
    </source>
</evidence>
<evidence type="ECO:0000313" key="1">
    <source>
        <dbReference type="EMBL" id="KAE9047421.1"/>
    </source>
</evidence>
<dbReference type="OrthoDB" id="88449at2759"/>
<comment type="caution">
    <text evidence="1">The sequence shown here is derived from an EMBL/GenBank/DDBJ whole genome shotgun (WGS) entry which is preliminary data.</text>
</comment>
<accession>A0A6A3NVW9</accession>
<dbReference type="EMBL" id="QXFV01000024">
    <property type="protein sequence ID" value="KAE9052060.1"/>
    <property type="molecule type" value="Genomic_DNA"/>
</dbReference>
<name>A0A6A3NVW9_9STRA</name>
<sequence length="111" mass="13152">MSDQFTSYVFTNLLRTLENNPMLKSMKYTHKWVNHSKHFVDPVTGACTNSIEGTWEVRIKHKLKKMRGIGKDLLPSYLDEYLWRSWYFDGILNPSEYFEGLVSGIKKYYCD</sequence>
<reference evidence="3 4" key="1">
    <citation type="submission" date="2018-09" db="EMBL/GenBank/DDBJ databases">
        <title>Genomic investigation of the strawberry pathogen Phytophthora fragariae indicates pathogenicity is determined by transcriptional variation in three key races.</title>
        <authorList>
            <person name="Adams T.M."/>
            <person name="Armitage A.D."/>
            <person name="Sobczyk M.K."/>
            <person name="Bates H.J."/>
            <person name="Dunwell J.M."/>
            <person name="Nellist C.F."/>
            <person name="Harrison R.J."/>
        </authorList>
    </citation>
    <scope>NUCLEOTIDE SEQUENCE [LARGE SCALE GENOMIC DNA]</scope>
    <source>
        <strain evidence="2 3">SCRP249</strain>
        <strain evidence="1 4">SCRP324</strain>
    </source>
</reference>
<dbReference type="InterPro" id="IPR053164">
    <property type="entry name" value="IS1016-like_transposase"/>
</dbReference>
<dbReference type="Proteomes" id="UP000435112">
    <property type="component" value="Unassembled WGS sequence"/>
</dbReference>
<evidence type="ECO:0000313" key="3">
    <source>
        <dbReference type="Proteomes" id="UP000429607"/>
    </source>
</evidence>
<evidence type="ECO:0000313" key="4">
    <source>
        <dbReference type="Proteomes" id="UP000435112"/>
    </source>
</evidence>
<dbReference type="PANTHER" id="PTHR47163:SF2">
    <property type="entry name" value="SI:DKEY-17M8.2"/>
    <property type="match status" value="1"/>
</dbReference>